<comment type="caution">
    <text evidence="2">The sequence shown here is derived from an EMBL/GenBank/DDBJ whole genome shotgun (WGS) entry which is preliminary data.</text>
</comment>
<dbReference type="EMBL" id="MGFR01000002">
    <property type="protein sequence ID" value="OGM09927.1"/>
    <property type="molecule type" value="Genomic_DNA"/>
</dbReference>
<dbReference type="Proteomes" id="UP000176778">
    <property type="component" value="Unassembled WGS sequence"/>
</dbReference>
<feature type="compositionally biased region" description="Low complexity" evidence="1">
    <location>
        <begin position="125"/>
        <end position="147"/>
    </location>
</feature>
<name>A0A1F7X4I7_9BACT</name>
<proteinExistence type="predicted"/>
<sequence length="240" mass="26314">MAEDQREPLTDRNRLAASMANWEGTTPGKVKTKSGGQEEEAKGSDTITAENKLEPLTDRNRLAASMANWEGTTPEAVKAKSGIRDEGVRRFNAIMDTQKEIDAKAQAPSVFVRRTPAPVTPPAETPSQTETFPTTATSTEAPATAPSWLKREQTRLAPKYVETAVRQGPVRPAPDYREQVAQRGIGQVVETKTQPPATPAPALEQVAAKQSISRGQEIKRRWYDRIPFLRILRGEGKANG</sequence>
<accession>A0A1F7X4I7</accession>
<organism evidence="2 3">
    <name type="scientific">Candidatus Woesebacteria bacterium RBG_13_46_13</name>
    <dbReference type="NCBI Taxonomy" id="1802479"/>
    <lineage>
        <taxon>Bacteria</taxon>
        <taxon>Candidatus Woeseibacteriota</taxon>
    </lineage>
</organism>
<gene>
    <name evidence="2" type="ORF">A2Y68_00670</name>
</gene>
<dbReference type="STRING" id="1802479.A2Y68_00670"/>
<evidence type="ECO:0000256" key="1">
    <source>
        <dbReference type="SAM" id="MobiDB-lite"/>
    </source>
</evidence>
<dbReference type="AlphaFoldDB" id="A0A1F7X4I7"/>
<reference evidence="2 3" key="1">
    <citation type="journal article" date="2016" name="Nat. Commun.">
        <title>Thousands of microbial genomes shed light on interconnected biogeochemical processes in an aquifer system.</title>
        <authorList>
            <person name="Anantharaman K."/>
            <person name="Brown C.T."/>
            <person name="Hug L.A."/>
            <person name="Sharon I."/>
            <person name="Castelle C.J."/>
            <person name="Probst A.J."/>
            <person name="Thomas B.C."/>
            <person name="Singh A."/>
            <person name="Wilkins M.J."/>
            <person name="Karaoz U."/>
            <person name="Brodie E.L."/>
            <person name="Williams K.H."/>
            <person name="Hubbard S.S."/>
            <person name="Banfield J.F."/>
        </authorList>
    </citation>
    <scope>NUCLEOTIDE SEQUENCE [LARGE SCALE GENOMIC DNA]</scope>
</reference>
<feature type="region of interest" description="Disordered" evidence="1">
    <location>
        <begin position="1"/>
        <end position="59"/>
    </location>
</feature>
<feature type="region of interest" description="Disordered" evidence="1">
    <location>
        <begin position="105"/>
        <end position="150"/>
    </location>
</feature>
<feature type="compositionally biased region" description="Basic and acidic residues" evidence="1">
    <location>
        <begin position="1"/>
        <end position="14"/>
    </location>
</feature>
<protein>
    <submittedName>
        <fullName evidence="2">Uncharacterized protein</fullName>
    </submittedName>
</protein>
<evidence type="ECO:0000313" key="3">
    <source>
        <dbReference type="Proteomes" id="UP000176778"/>
    </source>
</evidence>
<evidence type="ECO:0000313" key="2">
    <source>
        <dbReference type="EMBL" id="OGM09927.1"/>
    </source>
</evidence>